<evidence type="ECO:0000256" key="2">
    <source>
        <dbReference type="ARBA" id="ARBA00022516"/>
    </source>
</evidence>
<evidence type="ECO:0000313" key="12">
    <source>
        <dbReference type="Proteomes" id="UP000553766"/>
    </source>
</evidence>
<comment type="similarity">
    <text evidence="6">Belongs to the acetyltransferase family. OlsB subfamily.</text>
</comment>
<dbReference type="SUPFAM" id="SSF55729">
    <property type="entry name" value="Acyl-CoA N-acyltransferases (Nat)"/>
    <property type="match status" value="1"/>
</dbReference>
<evidence type="ECO:0000313" key="11">
    <source>
        <dbReference type="EMBL" id="MBB5516439.1"/>
    </source>
</evidence>
<dbReference type="Gene3D" id="3.40.630.30">
    <property type="match status" value="1"/>
</dbReference>
<keyword evidence="12" id="KW-1185">Reference proteome</keyword>
<dbReference type="GO" id="GO:0043810">
    <property type="term" value="F:ornithine-acyl [acyl carrier protein] N-acyltransferase activity"/>
    <property type="evidence" value="ECO:0007669"/>
    <property type="project" value="UniProtKB-EC"/>
</dbReference>
<dbReference type="EC" id="2.3.2.30" evidence="7"/>
<dbReference type="Proteomes" id="UP000553766">
    <property type="component" value="Unassembled WGS sequence"/>
</dbReference>
<dbReference type="Pfam" id="PF13444">
    <property type="entry name" value="Acetyltransf_5"/>
    <property type="match status" value="1"/>
</dbReference>
<protein>
    <recommendedName>
        <fullName evidence="8">L-ornithine N(alpha)-acyltransferase</fullName>
        <ecNumber evidence="7">2.3.2.30</ecNumber>
    </recommendedName>
</protein>
<reference evidence="11 12" key="1">
    <citation type="submission" date="2020-08" db="EMBL/GenBank/DDBJ databases">
        <title>Genomic Encyclopedia of Type Strains, Phase IV (KMG-IV): sequencing the most valuable type-strain genomes for metagenomic binning, comparative biology and taxonomic classification.</title>
        <authorList>
            <person name="Goeker M."/>
        </authorList>
    </citation>
    <scope>NUCLEOTIDE SEQUENCE [LARGE SCALE GENOMIC DNA]</scope>
    <source>
        <strain evidence="11 12">DSM 103377</strain>
    </source>
</reference>
<evidence type="ECO:0000256" key="10">
    <source>
        <dbReference type="ARBA" id="ARBA00047785"/>
    </source>
</evidence>
<evidence type="ECO:0000256" key="3">
    <source>
        <dbReference type="ARBA" id="ARBA00022679"/>
    </source>
</evidence>
<name>A0A840WN11_9RHOB</name>
<dbReference type="InterPro" id="IPR016181">
    <property type="entry name" value="Acyl_CoA_acyltransferase"/>
</dbReference>
<dbReference type="InterPro" id="IPR052351">
    <property type="entry name" value="Ornithine_N-alpha-AT"/>
</dbReference>
<evidence type="ECO:0000256" key="4">
    <source>
        <dbReference type="ARBA" id="ARBA00023098"/>
    </source>
</evidence>
<dbReference type="EMBL" id="JACIJS010000007">
    <property type="protein sequence ID" value="MBB5516439.1"/>
    <property type="molecule type" value="Genomic_DNA"/>
</dbReference>
<keyword evidence="5" id="KW-0012">Acyltransferase</keyword>
<dbReference type="AlphaFoldDB" id="A0A840WN11"/>
<comment type="function">
    <text evidence="9">Catalyzes the first step in the biosynthesis of ornithine lipids, which are phosphorus-free membrane lipids. Catalyzes the 3-hydroxyacyl-acyl carrier protein-dependent acylation of ornithine to form lyso-ornithine lipid (LOL).</text>
</comment>
<gene>
    <name evidence="11" type="ORF">FHS89_002470</name>
</gene>
<evidence type="ECO:0000256" key="8">
    <source>
        <dbReference type="ARBA" id="ARBA00039866"/>
    </source>
</evidence>
<dbReference type="RefSeq" id="WP_184012049.1">
    <property type="nucleotide sequence ID" value="NZ_JACIJS010000007.1"/>
</dbReference>
<comment type="caution">
    <text evidence="11">The sequence shown here is derived from an EMBL/GenBank/DDBJ whole genome shotgun (WGS) entry which is preliminary data.</text>
</comment>
<comment type="pathway">
    <text evidence="1">Lipid metabolism.</text>
</comment>
<organism evidence="11 12">
    <name type="scientific">Rubricella aquisinus</name>
    <dbReference type="NCBI Taxonomy" id="2028108"/>
    <lineage>
        <taxon>Bacteria</taxon>
        <taxon>Pseudomonadati</taxon>
        <taxon>Pseudomonadota</taxon>
        <taxon>Alphaproteobacteria</taxon>
        <taxon>Rhodobacterales</taxon>
        <taxon>Paracoccaceae</taxon>
        <taxon>Rubricella</taxon>
    </lineage>
</organism>
<accession>A0A840WN11</accession>
<evidence type="ECO:0000256" key="6">
    <source>
        <dbReference type="ARBA" id="ARBA00038095"/>
    </source>
</evidence>
<keyword evidence="3" id="KW-0808">Transferase</keyword>
<evidence type="ECO:0000256" key="7">
    <source>
        <dbReference type="ARBA" id="ARBA00039058"/>
    </source>
</evidence>
<evidence type="ECO:0000256" key="1">
    <source>
        <dbReference type="ARBA" id="ARBA00005189"/>
    </source>
</evidence>
<proteinExistence type="inferred from homology"/>
<dbReference type="PANTHER" id="PTHR37323:SF1">
    <property type="entry name" value="L-ORNITHINE N(ALPHA)-ACYLTRANSFERASE"/>
    <property type="match status" value="1"/>
</dbReference>
<comment type="catalytic activity">
    <reaction evidence="10">
        <text>a (3R)-hydroxyacyl-[ACP] + L-ornithine = a lyso-ornithine lipid + holo-[ACP] + H(+)</text>
        <dbReference type="Rhea" id="RHEA:20633"/>
        <dbReference type="Rhea" id="RHEA-COMP:9685"/>
        <dbReference type="Rhea" id="RHEA-COMP:9945"/>
        <dbReference type="ChEBI" id="CHEBI:15378"/>
        <dbReference type="ChEBI" id="CHEBI:46911"/>
        <dbReference type="ChEBI" id="CHEBI:64479"/>
        <dbReference type="ChEBI" id="CHEBI:78827"/>
        <dbReference type="ChEBI" id="CHEBI:138482"/>
        <dbReference type="EC" id="2.3.2.30"/>
    </reaction>
    <physiologicalReaction direction="left-to-right" evidence="10">
        <dbReference type="Rhea" id="RHEA:20634"/>
    </physiologicalReaction>
</comment>
<keyword evidence="2" id="KW-0444">Lipid biosynthesis</keyword>
<dbReference type="GO" id="GO:0006629">
    <property type="term" value="P:lipid metabolic process"/>
    <property type="evidence" value="ECO:0007669"/>
    <property type="project" value="UniProtKB-KW"/>
</dbReference>
<dbReference type="PANTHER" id="PTHR37323">
    <property type="entry name" value="GCN5-RELATED N-ACETYLTRANSFERASE"/>
    <property type="match status" value="1"/>
</dbReference>
<evidence type="ECO:0000256" key="5">
    <source>
        <dbReference type="ARBA" id="ARBA00023315"/>
    </source>
</evidence>
<keyword evidence="4" id="KW-0443">Lipid metabolism</keyword>
<sequence>MTVAKTALTVRIARSEEEIRAAQRLRYIVFVEEMGAHASDADRADRLERDRFDPYFDHLILVDQARGAGDIMDQVVGVYRVMRGAVARDGIGFYGADEYDLSPLQSRTREVLELGRSCVHRDYRSGMAMHLLWSGLGQYVIDHDIEVLFGVASFHGADAAPLAQPLSYLHHMHLAPADLRVRAVAEHFTPMDILPLEEVDRREALMAIPPLIKAYLRLGGYVGEGAFIDHAFNTVDVCLLMDTGKMQSKYRDMYTRASRR</sequence>
<evidence type="ECO:0000256" key="9">
    <source>
        <dbReference type="ARBA" id="ARBA00045724"/>
    </source>
</evidence>